<dbReference type="PANTHER" id="PTHR10579">
    <property type="entry name" value="CALCIUM-ACTIVATED CHLORIDE CHANNEL REGULATOR"/>
    <property type="match status" value="1"/>
</dbReference>
<dbReference type="SUPFAM" id="SSF53300">
    <property type="entry name" value="vWA-like"/>
    <property type="match status" value="1"/>
</dbReference>
<dbReference type="Pfam" id="PF13519">
    <property type="entry name" value="VWA_2"/>
    <property type="match status" value="1"/>
</dbReference>
<dbReference type="PROSITE" id="PS50234">
    <property type="entry name" value="VWFA"/>
    <property type="match status" value="1"/>
</dbReference>
<protein>
    <submittedName>
        <fullName evidence="2">von Willebrand factor, vWF type A domain protein STM2315</fullName>
    </submittedName>
</protein>
<gene>
    <name evidence="2" type="ORF">AVDCRST_MAG68-868</name>
</gene>
<dbReference type="PROSITE" id="PS51257">
    <property type="entry name" value="PROKAR_LIPOPROTEIN"/>
    <property type="match status" value="1"/>
</dbReference>
<dbReference type="Pfam" id="PF12034">
    <property type="entry name" value="YfbK_C"/>
    <property type="match status" value="1"/>
</dbReference>
<dbReference type="InterPro" id="IPR021908">
    <property type="entry name" value="YfbK_C"/>
</dbReference>
<dbReference type="InterPro" id="IPR022156">
    <property type="entry name" value="Uncharacterised_YfbK_N"/>
</dbReference>
<feature type="domain" description="VWFA" evidence="1">
    <location>
        <begin position="158"/>
        <end position="336"/>
    </location>
</feature>
<dbReference type="InterPro" id="IPR036465">
    <property type="entry name" value="vWFA_dom_sf"/>
</dbReference>
<sequence>MRKALIGFAGLLFVAGCTPRSYPPPAVLAPPPAVMPPPMPMTSMAPPERNTESYSVIDENAFRAVANEPLSTFSVDVDRASYANVRRFLVEGRRPPKDAVRIEEMINYFPYEFPAPSGDHPIGVATEVADAPWRAGHRLVRIGLHTAPVEMRDAPAANLVFLIDVSGSMSSADRLPLVKRSLRLLVQQLRARDRVAIVVYAGAAGLVLPSTPGSERGTILDAIERLESGGSTAGGAGLRLAYDVAHRHHVDGGNNRVILASDGDFNVGVSSDAEMVRLIEEKRQQGTFLTVLGFGRGNLKDSKMEQLADRGNGNYAYIDNLLEARKVLVTEMGGTLLTVAKDVKLQVEFNPARVRAYRLIGYENRLLANQDFNDD</sequence>
<proteinExistence type="predicted"/>
<dbReference type="Pfam" id="PF12450">
    <property type="entry name" value="vWF_A"/>
    <property type="match status" value="1"/>
</dbReference>
<dbReference type="EMBL" id="CADCTW010000050">
    <property type="protein sequence ID" value="CAA9306656.1"/>
    <property type="molecule type" value="Genomic_DNA"/>
</dbReference>
<dbReference type="CDD" id="cd01465">
    <property type="entry name" value="vWA_subgroup"/>
    <property type="match status" value="1"/>
</dbReference>
<evidence type="ECO:0000313" key="2">
    <source>
        <dbReference type="EMBL" id="CAA9306656.1"/>
    </source>
</evidence>
<dbReference type="PANTHER" id="PTHR10579:SF43">
    <property type="entry name" value="ZINC FINGER (C3HC4-TYPE RING FINGER) FAMILY PROTEIN"/>
    <property type="match status" value="1"/>
</dbReference>
<feature type="non-terminal residue" evidence="2">
    <location>
        <position position="375"/>
    </location>
</feature>
<dbReference type="AlphaFoldDB" id="A0A6J4KJH6"/>
<dbReference type="InterPro" id="IPR051266">
    <property type="entry name" value="CLCR"/>
</dbReference>
<dbReference type="InterPro" id="IPR002035">
    <property type="entry name" value="VWF_A"/>
</dbReference>
<accession>A0A6J4KJH6</accession>
<evidence type="ECO:0000259" key="1">
    <source>
        <dbReference type="PROSITE" id="PS50234"/>
    </source>
</evidence>
<organism evidence="2">
    <name type="scientific">uncultured Gemmatimonadota bacterium</name>
    <dbReference type="NCBI Taxonomy" id="203437"/>
    <lineage>
        <taxon>Bacteria</taxon>
        <taxon>Pseudomonadati</taxon>
        <taxon>Gemmatimonadota</taxon>
        <taxon>environmental samples</taxon>
    </lineage>
</organism>
<dbReference type="Gene3D" id="3.40.50.410">
    <property type="entry name" value="von Willebrand factor, type A domain"/>
    <property type="match status" value="1"/>
</dbReference>
<name>A0A6J4KJH6_9BACT</name>
<dbReference type="SMART" id="SM00327">
    <property type="entry name" value="VWA"/>
    <property type="match status" value="1"/>
</dbReference>
<reference evidence="2" key="1">
    <citation type="submission" date="2020-02" db="EMBL/GenBank/DDBJ databases">
        <authorList>
            <person name="Meier V. D."/>
        </authorList>
    </citation>
    <scope>NUCLEOTIDE SEQUENCE</scope>
    <source>
        <strain evidence="2">AVDCRST_MAG68</strain>
    </source>
</reference>